<evidence type="ECO:0000313" key="6">
    <source>
        <dbReference type="Proteomes" id="UP001152519"/>
    </source>
</evidence>
<evidence type="ECO:0000256" key="1">
    <source>
        <dbReference type="ARBA" id="ARBA00022448"/>
    </source>
</evidence>
<proteinExistence type="predicted"/>
<dbReference type="Gene3D" id="3.40.50.300">
    <property type="entry name" value="P-loop containing nucleotide triphosphate hydrolases"/>
    <property type="match status" value="1"/>
</dbReference>
<organism evidence="5 6">
    <name type="scientific">Actinacidiphila cocklensis</name>
    <dbReference type="NCBI Taxonomy" id="887465"/>
    <lineage>
        <taxon>Bacteria</taxon>
        <taxon>Bacillati</taxon>
        <taxon>Actinomycetota</taxon>
        <taxon>Actinomycetes</taxon>
        <taxon>Kitasatosporales</taxon>
        <taxon>Streptomycetaceae</taxon>
        <taxon>Actinacidiphila</taxon>
    </lineage>
</organism>
<dbReference type="EMBL" id="CAJSLV010000001">
    <property type="protein sequence ID" value="CAG6390842.1"/>
    <property type="molecule type" value="Genomic_DNA"/>
</dbReference>
<keyword evidence="3 5" id="KW-0067">ATP-binding</keyword>
<name>A0A9W4DIP0_9ACTN</name>
<dbReference type="InterPro" id="IPR017871">
    <property type="entry name" value="ABC_transporter-like_CS"/>
</dbReference>
<keyword evidence="6" id="KW-1185">Reference proteome</keyword>
<comment type="caution">
    <text evidence="5">The sequence shown here is derived from an EMBL/GenBank/DDBJ whole genome shotgun (WGS) entry which is preliminary data.</text>
</comment>
<evidence type="ECO:0000259" key="4">
    <source>
        <dbReference type="PROSITE" id="PS50893"/>
    </source>
</evidence>
<dbReference type="PROSITE" id="PS50893">
    <property type="entry name" value="ABC_TRANSPORTER_2"/>
    <property type="match status" value="1"/>
</dbReference>
<sequence length="314" mass="34431">MVGGLVRFPAWRSTELATHALRPPGSGLRARGMEGACKVSGTPALELQSVRRAYGFGHSATVALDDVRLTVRPGRFVSLIGPSGCGKSTLLRLVAGLERPDRGEVRVHGVTPAEACAAKMIGLVPQSPALLPWMSVLRNVTLPQRINPGAARRRARIPGSTGRESAPEIPSMRELLVKAGLGEAMHKLPAQLSGGMRQRVAIVRAFGLRPDVLVMDEPFSALDEFTRESLQDQLLDLWDELRTTVLFVTHSVSEAVRLSDAVVVMARNPGRIVETVELDLPRPRGERLFGERRFHEYEALVRDRLRRAWHSDAA</sequence>
<reference evidence="5" key="1">
    <citation type="submission" date="2021-05" db="EMBL/GenBank/DDBJ databases">
        <authorList>
            <person name="Arsene-Ploetze F."/>
        </authorList>
    </citation>
    <scope>NUCLEOTIDE SEQUENCE</scope>
    <source>
        <strain evidence="5">DSM 42138</strain>
    </source>
</reference>
<dbReference type="InterPro" id="IPR050166">
    <property type="entry name" value="ABC_transporter_ATP-bind"/>
</dbReference>
<dbReference type="InterPro" id="IPR003439">
    <property type="entry name" value="ABC_transporter-like_ATP-bd"/>
</dbReference>
<keyword evidence="2" id="KW-0547">Nucleotide-binding</keyword>
<dbReference type="PANTHER" id="PTHR42788">
    <property type="entry name" value="TAURINE IMPORT ATP-BINDING PROTEIN-RELATED"/>
    <property type="match status" value="1"/>
</dbReference>
<dbReference type="Proteomes" id="UP001152519">
    <property type="component" value="Unassembled WGS sequence"/>
</dbReference>
<dbReference type="InterPro" id="IPR003593">
    <property type="entry name" value="AAA+_ATPase"/>
</dbReference>
<dbReference type="PROSITE" id="PS00211">
    <property type="entry name" value="ABC_TRANSPORTER_1"/>
    <property type="match status" value="1"/>
</dbReference>
<dbReference type="GO" id="GO:0016887">
    <property type="term" value="F:ATP hydrolysis activity"/>
    <property type="evidence" value="ECO:0007669"/>
    <property type="project" value="InterPro"/>
</dbReference>
<evidence type="ECO:0000256" key="2">
    <source>
        <dbReference type="ARBA" id="ARBA00022741"/>
    </source>
</evidence>
<gene>
    <name evidence="5" type="primary">nrtD</name>
    <name evidence="5" type="ORF">SCOCK_10310</name>
</gene>
<keyword evidence="1" id="KW-0813">Transport</keyword>
<dbReference type="CDD" id="cd03293">
    <property type="entry name" value="ABC_NrtD_SsuB_transporters"/>
    <property type="match status" value="1"/>
</dbReference>
<dbReference type="InterPro" id="IPR027417">
    <property type="entry name" value="P-loop_NTPase"/>
</dbReference>
<dbReference type="PANTHER" id="PTHR42788:SF20">
    <property type="entry name" value="ABC TRANSPORTER ATP-BINDING PROTEIN"/>
    <property type="match status" value="1"/>
</dbReference>
<accession>A0A9W4DIP0</accession>
<dbReference type="Pfam" id="PF00005">
    <property type="entry name" value="ABC_tran"/>
    <property type="match status" value="1"/>
</dbReference>
<protein>
    <submittedName>
        <fullName evidence="5">Nitrate import ATP-binding protein NrtD</fullName>
    </submittedName>
</protein>
<evidence type="ECO:0000313" key="5">
    <source>
        <dbReference type="EMBL" id="CAG6390842.1"/>
    </source>
</evidence>
<dbReference type="SUPFAM" id="SSF52540">
    <property type="entry name" value="P-loop containing nucleoside triphosphate hydrolases"/>
    <property type="match status" value="1"/>
</dbReference>
<feature type="domain" description="ABC transporter" evidence="4">
    <location>
        <begin position="45"/>
        <end position="292"/>
    </location>
</feature>
<evidence type="ECO:0000256" key="3">
    <source>
        <dbReference type="ARBA" id="ARBA00022840"/>
    </source>
</evidence>
<dbReference type="AlphaFoldDB" id="A0A9W4DIP0"/>
<dbReference type="SMART" id="SM00382">
    <property type="entry name" value="AAA"/>
    <property type="match status" value="1"/>
</dbReference>
<dbReference type="GO" id="GO:0005524">
    <property type="term" value="F:ATP binding"/>
    <property type="evidence" value="ECO:0007669"/>
    <property type="project" value="UniProtKB-KW"/>
</dbReference>